<keyword evidence="2" id="KW-0378">Hydrolase</keyword>
<dbReference type="GO" id="GO:0004519">
    <property type="term" value="F:endonuclease activity"/>
    <property type="evidence" value="ECO:0007669"/>
    <property type="project" value="UniProtKB-KW"/>
</dbReference>
<organism evidence="2 3">
    <name type="scientific">Pseudomonas yamanorum</name>
    <dbReference type="NCBI Taxonomy" id="515393"/>
    <lineage>
        <taxon>Bacteria</taxon>
        <taxon>Pseudomonadati</taxon>
        <taxon>Pseudomonadota</taxon>
        <taxon>Gammaproteobacteria</taxon>
        <taxon>Pseudomonadales</taxon>
        <taxon>Pseudomonadaceae</taxon>
        <taxon>Pseudomonas</taxon>
    </lineage>
</organism>
<evidence type="ECO:0000313" key="3">
    <source>
        <dbReference type="Proteomes" id="UP000546584"/>
    </source>
</evidence>
<name>A0AAJ3H1I6_9PSED</name>
<feature type="domain" description="HNH nuclease" evidence="1">
    <location>
        <begin position="154"/>
        <end position="213"/>
    </location>
</feature>
<dbReference type="GO" id="GO:0003676">
    <property type="term" value="F:nucleic acid binding"/>
    <property type="evidence" value="ECO:0007669"/>
    <property type="project" value="InterPro"/>
</dbReference>
<dbReference type="CDD" id="cd00085">
    <property type="entry name" value="HNHc"/>
    <property type="match status" value="1"/>
</dbReference>
<proteinExistence type="predicted"/>
<dbReference type="Proteomes" id="UP000546584">
    <property type="component" value="Unassembled WGS sequence"/>
</dbReference>
<sequence length="252" mass="27901">MDTQKGNTGWTDEELEASVDAYLKMLKLENAGRPFKKSAEHALLLAGALSARSKASVDYRMRNISAVFETLNQKPITGYTAAHNVGSRIVSRIRRILAERGIVESEDNAPTFDEETLERRAAKLQSKPIKTEPEGIAVPQQVSTTSTSYVRDPVVRAWVRQQAEGKCEGCGLDAPFKLDNGQPFLEVHHVRHLAQKGSDCTSNAVALCPNCHQRCHRSSDRDAFTEGLYSKIGRLIREQNPEVTADAPSKKQ</sequence>
<protein>
    <submittedName>
        <fullName evidence="2">HNH endonuclease</fullName>
    </submittedName>
</protein>
<evidence type="ECO:0000313" key="2">
    <source>
        <dbReference type="EMBL" id="NWD41706.1"/>
    </source>
</evidence>
<dbReference type="GO" id="GO:0008270">
    <property type="term" value="F:zinc ion binding"/>
    <property type="evidence" value="ECO:0007669"/>
    <property type="project" value="InterPro"/>
</dbReference>
<dbReference type="RefSeq" id="WP_177025717.1">
    <property type="nucleotide sequence ID" value="NZ_JACAQR010000010.1"/>
</dbReference>
<dbReference type="EMBL" id="JACAQR010000010">
    <property type="protein sequence ID" value="NWD41706.1"/>
    <property type="molecule type" value="Genomic_DNA"/>
</dbReference>
<dbReference type="AlphaFoldDB" id="A0AAJ3H1I6"/>
<gene>
    <name evidence="2" type="ORF">HX826_07490</name>
</gene>
<dbReference type="InterPro" id="IPR003615">
    <property type="entry name" value="HNH_nuc"/>
</dbReference>
<dbReference type="SMART" id="SM00507">
    <property type="entry name" value="HNHc"/>
    <property type="match status" value="1"/>
</dbReference>
<accession>A0AAJ3H1I6</accession>
<evidence type="ECO:0000259" key="1">
    <source>
        <dbReference type="SMART" id="SM00507"/>
    </source>
</evidence>
<dbReference type="InterPro" id="IPR002711">
    <property type="entry name" value="HNH"/>
</dbReference>
<dbReference type="Gene3D" id="1.10.30.50">
    <property type="match status" value="1"/>
</dbReference>
<keyword evidence="2" id="KW-0255">Endonuclease</keyword>
<comment type="caution">
    <text evidence="2">The sequence shown here is derived from an EMBL/GenBank/DDBJ whole genome shotgun (WGS) entry which is preliminary data.</text>
</comment>
<dbReference type="Pfam" id="PF01844">
    <property type="entry name" value="HNH"/>
    <property type="match status" value="1"/>
</dbReference>
<keyword evidence="2" id="KW-0540">Nuclease</keyword>
<reference evidence="2 3" key="1">
    <citation type="submission" date="2020-04" db="EMBL/GenBank/DDBJ databases">
        <title>Molecular characterization of pseudomonads from Agaricus bisporus reveal novel blotch 2 pathogens in Western Europe.</title>
        <authorList>
            <person name="Taparia T."/>
            <person name="Krijger M."/>
            <person name="Haynes E."/>
            <person name="Elpinstone J.G."/>
            <person name="Noble R."/>
            <person name="Van Der Wolf J."/>
        </authorList>
    </citation>
    <scope>NUCLEOTIDE SEQUENCE [LARGE SCALE GENOMIC DNA]</scope>
    <source>
        <strain evidence="2 3">IPO3753</strain>
    </source>
</reference>